<keyword evidence="2 3" id="KW-0694">RNA-binding</keyword>
<dbReference type="GO" id="GO:0005634">
    <property type="term" value="C:nucleus"/>
    <property type="evidence" value="ECO:0000318"/>
    <property type="project" value="GO_Central"/>
</dbReference>
<name>A9UT10_MONBE</name>
<evidence type="ECO:0000313" key="5">
    <source>
        <dbReference type="EMBL" id="EDQ91416.1"/>
    </source>
</evidence>
<dbReference type="eggNOG" id="KOG4205">
    <property type="taxonomic scope" value="Eukaryota"/>
</dbReference>
<evidence type="ECO:0000259" key="4">
    <source>
        <dbReference type="PROSITE" id="PS50102"/>
    </source>
</evidence>
<dbReference type="CDD" id="cd12325">
    <property type="entry name" value="RRM1_hnRNPA_hnRNPD_like"/>
    <property type="match status" value="1"/>
</dbReference>
<dbReference type="PANTHER" id="PTHR48032:SF6">
    <property type="entry name" value="RNA-BINDING (RRM_RBD_RNP MOTIFS) FAMILY PROTEIN"/>
    <property type="match status" value="1"/>
</dbReference>
<dbReference type="FunFam" id="3.30.70.330:FF:002277">
    <property type="match status" value="1"/>
</dbReference>
<evidence type="ECO:0000256" key="3">
    <source>
        <dbReference type="PROSITE-ProRule" id="PRU00176"/>
    </source>
</evidence>
<dbReference type="InParanoid" id="A9UT10"/>
<reference evidence="5 6" key="1">
    <citation type="journal article" date="2008" name="Nature">
        <title>The genome of the choanoflagellate Monosiga brevicollis and the origin of metazoans.</title>
        <authorList>
            <consortium name="JGI Sequencing"/>
            <person name="King N."/>
            <person name="Westbrook M.J."/>
            <person name="Young S.L."/>
            <person name="Kuo A."/>
            <person name="Abedin M."/>
            <person name="Chapman J."/>
            <person name="Fairclough S."/>
            <person name="Hellsten U."/>
            <person name="Isogai Y."/>
            <person name="Letunic I."/>
            <person name="Marr M."/>
            <person name="Pincus D."/>
            <person name="Putnam N."/>
            <person name="Rokas A."/>
            <person name="Wright K.J."/>
            <person name="Zuzow R."/>
            <person name="Dirks W."/>
            <person name="Good M."/>
            <person name="Goodstein D."/>
            <person name="Lemons D."/>
            <person name="Li W."/>
            <person name="Lyons J.B."/>
            <person name="Morris A."/>
            <person name="Nichols S."/>
            <person name="Richter D.J."/>
            <person name="Salamov A."/>
            <person name="Bork P."/>
            <person name="Lim W.A."/>
            <person name="Manning G."/>
            <person name="Miller W.T."/>
            <person name="McGinnis W."/>
            <person name="Shapiro H."/>
            <person name="Tjian R."/>
            <person name="Grigoriev I.V."/>
            <person name="Rokhsar D."/>
        </authorList>
    </citation>
    <scope>NUCLEOTIDE SEQUENCE [LARGE SCALE GENOMIC DNA]</scope>
    <source>
        <strain evidence="6">MX1 / ATCC 50154</strain>
    </source>
</reference>
<dbReference type="AlphaFoldDB" id="A9UT10"/>
<dbReference type="SMART" id="SM00360">
    <property type="entry name" value="RRM"/>
    <property type="match status" value="2"/>
</dbReference>
<organism evidence="5 6">
    <name type="scientific">Monosiga brevicollis</name>
    <name type="common">Choanoflagellate</name>
    <dbReference type="NCBI Taxonomy" id="81824"/>
    <lineage>
        <taxon>Eukaryota</taxon>
        <taxon>Choanoflagellata</taxon>
        <taxon>Craspedida</taxon>
        <taxon>Salpingoecidae</taxon>
        <taxon>Monosiga</taxon>
    </lineage>
</organism>
<evidence type="ECO:0000256" key="2">
    <source>
        <dbReference type="ARBA" id="ARBA00022884"/>
    </source>
</evidence>
<dbReference type="GO" id="GO:0034046">
    <property type="term" value="F:poly(G) binding"/>
    <property type="evidence" value="ECO:0000318"/>
    <property type="project" value="GO_Central"/>
</dbReference>
<dbReference type="GO" id="GO:0048026">
    <property type="term" value="P:positive regulation of mRNA splicing, via spliceosome"/>
    <property type="evidence" value="ECO:0000318"/>
    <property type="project" value="GO_Central"/>
</dbReference>
<evidence type="ECO:0000313" key="6">
    <source>
        <dbReference type="Proteomes" id="UP000001357"/>
    </source>
</evidence>
<dbReference type="Gene3D" id="3.30.70.330">
    <property type="match status" value="2"/>
</dbReference>
<protein>
    <recommendedName>
        <fullName evidence="4">RRM domain-containing protein</fullName>
    </recommendedName>
</protein>
<dbReference type="STRING" id="81824.A9UT10"/>
<dbReference type="OMA" id="MRDPDGR"/>
<dbReference type="InterPro" id="IPR035979">
    <property type="entry name" value="RBD_domain_sf"/>
</dbReference>
<gene>
    <name evidence="5" type="ORF">MONBRDRAFT_2423</name>
</gene>
<feature type="domain" description="RRM" evidence="4">
    <location>
        <begin position="1"/>
        <end position="77"/>
    </location>
</feature>
<feature type="non-terminal residue" evidence="5">
    <location>
        <position position="159"/>
    </location>
</feature>
<proteinExistence type="predicted"/>
<dbReference type="Pfam" id="PF00076">
    <property type="entry name" value="RRM_1"/>
    <property type="match status" value="2"/>
</dbReference>
<dbReference type="InterPro" id="IPR000504">
    <property type="entry name" value="RRM_dom"/>
</dbReference>
<dbReference type="KEGG" id="mbr:MONBRDRAFT_2423"/>
<keyword evidence="1" id="KW-0677">Repeat</keyword>
<evidence type="ECO:0000256" key="1">
    <source>
        <dbReference type="ARBA" id="ARBA00022737"/>
    </source>
</evidence>
<feature type="non-terminal residue" evidence="5">
    <location>
        <position position="1"/>
    </location>
</feature>
<dbReference type="PANTHER" id="PTHR48032">
    <property type="entry name" value="RNA-BINDING PROTEIN MUSASHI HOMOLOG RBP6"/>
    <property type="match status" value="1"/>
</dbReference>
<sequence>KLFVGGISWNTNEESLTDYFQRYGTVIDAVVMRDSVTQRSRGFGFVTFADPKSVTDVLSSGPHVVCDREIDPKRAIPRSSSDPASTTIKKLFLGGLASSMNEDSIKNYFVQFGEIEDALCQRDRDTGRPRGFGFITFKTEEAAESVLRQQYHTIDGNRV</sequence>
<dbReference type="SUPFAM" id="SSF54928">
    <property type="entry name" value="RNA-binding domain, RBD"/>
    <property type="match status" value="2"/>
</dbReference>
<feature type="domain" description="RRM" evidence="4">
    <location>
        <begin position="89"/>
        <end position="159"/>
    </location>
</feature>
<accession>A9UT10</accession>
<dbReference type="GeneID" id="5889253"/>
<dbReference type="GO" id="GO:0003730">
    <property type="term" value="F:mRNA 3'-UTR binding"/>
    <property type="evidence" value="ECO:0000318"/>
    <property type="project" value="GO_Central"/>
</dbReference>
<dbReference type="InterPro" id="IPR012677">
    <property type="entry name" value="Nucleotide-bd_a/b_plait_sf"/>
</dbReference>
<dbReference type="PROSITE" id="PS50102">
    <property type="entry name" value="RRM"/>
    <property type="match status" value="2"/>
</dbReference>
<keyword evidence="6" id="KW-1185">Reference proteome</keyword>
<dbReference type="EMBL" id="CH991545">
    <property type="protein sequence ID" value="EDQ91416.1"/>
    <property type="molecule type" value="Genomic_DNA"/>
</dbReference>
<dbReference type="RefSeq" id="XP_001743838.1">
    <property type="nucleotide sequence ID" value="XM_001743786.1"/>
</dbReference>
<dbReference type="FunFam" id="3.30.70.330:FF:001346">
    <property type="match status" value="1"/>
</dbReference>
<dbReference type="Proteomes" id="UP000001357">
    <property type="component" value="Unassembled WGS sequence"/>
</dbReference>